<feature type="signal peptide" evidence="1">
    <location>
        <begin position="1"/>
        <end position="21"/>
    </location>
</feature>
<accession>A0A7N2M9D6</accession>
<protein>
    <recommendedName>
        <fullName evidence="4">RNase H type-1 domain-containing protein</fullName>
    </recommendedName>
</protein>
<dbReference type="EMBL" id="LRBV02000008">
    <property type="status" value="NOT_ANNOTATED_CDS"/>
    <property type="molecule type" value="Genomic_DNA"/>
</dbReference>
<feature type="chain" id="PRO_5029753486" description="RNase H type-1 domain-containing protein" evidence="1">
    <location>
        <begin position="22"/>
        <end position="132"/>
    </location>
</feature>
<keyword evidence="1" id="KW-0732">Signal</keyword>
<evidence type="ECO:0008006" key="4">
    <source>
        <dbReference type="Google" id="ProtNLM"/>
    </source>
</evidence>
<dbReference type="Gramene" id="QL08p027126:mrna">
    <property type="protein sequence ID" value="QL08p027126:mrna"/>
    <property type="gene ID" value="QL08p027126"/>
</dbReference>
<reference evidence="2 3" key="1">
    <citation type="journal article" date="2016" name="G3 (Bethesda)">
        <title>First Draft Assembly and Annotation of the Genome of a California Endemic Oak Quercus lobata Nee (Fagaceae).</title>
        <authorList>
            <person name="Sork V.L."/>
            <person name="Fitz-Gibbon S.T."/>
            <person name="Puiu D."/>
            <person name="Crepeau M."/>
            <person name="Gugger P.F."/>
            <person name="Sherman R."/>
            <person name="Stevens K."/>
            <person name="Langley C.H."/>
            <person name="Pellegrini M."/>
            <person name="Salzberg S.L."/>
        </authorList>
    </citation>
    <scope>NUCLEOTIDE SEQUENCE [LARGE SCALE GENOMIC DNA]</scope>
    <source>
        <strain evidence="2 3">cv. SW786</strain>
    </source>
</reference>
<proteinExistence type="predicted"/>
<reference evidence="2" key="2">
    <citation type="submission" date="2021-01" db="UniProtKB">
        <authorList>
            <consortium name="EnsemblPlants"/>
        </authorList>
    </citation>
    <scope>IDENTIFICATION</scope>
</reference>
<dbReference type="Proteomes" id="UP000594261">
    <property type="component" value="Chromosome 8"/>
</dbReference>
<organism evidence="2 3">
    <name type="scientific">Quercus lobata</name>
    <name type="common">Valley oak</name>
    <dbReference type="NCBI Taxonomy" id="97700"/>
    <lineage>
        <taxon>Eukaryota</taxon>
        <taxon>Viridiplantae</taxon>
        <taxon>Streptophyta</taxon>
        <taxon>Embryophyta</taxon>
        <taxon>Tracheophyta</taxon>
        <taxon>Spermatophyta</taxon>
        <taxon>Magnoliopsida</taxon>
        <taxon>eudicotyledons</taxon>
        <taxon>Gunneridae</taxon>
        <taxon>Pentapetalae</taxon>
        <taxon>rosids</taxon>
        <taxon>fabids</taxon>
        <taxon>Fagales</taxon>
        <taxon>Fagaceae</taxon>
        <taxon>Quercus</taxon>
    </lineage>
</organism>
<evidence type="ECO:0000313" key="3">
    <source>
        <dbReference type="Proteomes" id="UP000594261"/>
    </source>
</evidence>
<dbReference type="AlphaFoldDB" id="A0A7N2M9D6"/>
<keyword evidence="3" id="KW-1185">Reference proteome</keyword>
<evidence type="ECO:0000256" key="1">
    <source>
        <dbReference type="SAM" id="SignalP"/>
    </source>
</evidence>
<sequence>MFKWVVILLFIRNEIYRGGEGKTGPAMAFWVASYLQEYWSAVETNDVVVSNMVLHLAERQEGVLHSAWIPPPSVEAKAYEASGLLARHLGLQAGVLEGDSLIISNALKRVTKPSILVSAIVDSCFRLRYWCC</sequence>
<dbReference type="EnsemblPlants" id="QL08p027126:mrna">
    <property type="protein sequence ID" value="QL08p027126:mrna"/>
    <property type="gene ID" value="QL08p027126"/>
</dbReference>
<evidence type="ECO:0000313" key="2">
    <source>
        <dbReference type="EnsemblPlants" id="QL08p027126:mrna"/>
    </source>
</evidence>
<name>A0A7N2M9D6_QUELO</name>
<dbReference type="InParanoid" id="A0A7N2M9D6"/>